<reference evidence="1" key="2">
    <citation type="submission" date="2021-12" db="EMBL/GenBank/DDBJ databases">
        <title>Resequencing data analysis of finger millet.</title>
        <authorList>
            <person name="Hatakeyama M."/>
            <person name="Aluri S."/>
            <person name="Balachadran M.T."/>
            <person name="Sivarajan S.R."/>
            <person name="Poveda L."/>
            <person name="Shimizu-Inatsugi R."/>
            <person name="Schlapbach R."/>
            <person name="Sreeman S.M."/>
            <person name="Shimizu K.K."/>
        </authorList>
    </citation>
    <scope>NUCLEOTIDE SEQUENCE</scope>
</reference>
<dbReference type="Proteomes" id="UP001054889">
    <property type="component" value="Unassembled WGS sequence"/>
</dbReference>
<comment type="caution">
    <text evidence="1">The sequence shown here is derived from an EMBL/GenBank/DDBJ whole genome shotgun (WGS) entry which is preliminary data.</text>
</comment>
<reference evidence="1" key="1">
    <citation type="journal article" date="2018" name="DNA Res.">
        <title>Multiple hybrid de novo genome assembly of finger millet, an orphan allotetraploid crop.</title>
        <authorList>
            <person name="Hatakeyama M."/>
            <person name="Aluri S."/>
            <person name="Balachadran M.T."/>
            <person name="Sivarajan S.R."/>
            <person name="Patrignani A."/>
            <person name="Gruter S."/>
            <person name="Poveda L."/>
            <person name="Shimizu-Inatsugi R."/>
            <person name="Baeten J."/>
            <person name="Francoijs K.J."/>
            <person name="Nataraja K.N."/>
            <person name="Reddy Y.A.N."/>
            <person name="Phadnis S."/>
            <person name="Ravikumar R.L."/>
            <person name="Schlapbach R."/>
            <person name="Sreeman S.M."/>
            <person name="Shimizu K.K."/>
        </authorList>
    </citation>
    <scope>NUCLEOTIDE SEQUENCE</scope>
</reference>
<organism evidence="1 2">
    <name type="scientific">Eleusine coracana subsp. coracana</name>
    <dbReference type="NCBI Taxonomy" id="191504"/>
    <lineage>
        <taxon>Eukaryota</taxon>
        <taxon>Viridiplantae</taxon>
        <taxon>Streptophyta</taxon>
        <taxon>Embryophyta</taxon>
        <taxon>Tracheophyta</taxon>
        <taxon>Spermatophyta</taxon>
        <taxon>Magnoliopsida</taxon>
        <taxon>Liliopsida</taxon>
        <taxon>Poales</taxon>
        <taxon>Poaceae</taxon>
        <taxon>PACMAD clade</taxon>
        <taxon>Chloridoideae</taxon>
        <taxon>Cynodonteae</taxon>
        <taxon>Eleusininae</taxon>
        <taxon>Eleusine</taxon>
    </lineage>
</organism>
<evidence type="ECO:0000313" key="2">
    <source>
        <dbReference type="Proteomes" id="UP001054889"/>
    </source>
</evidence>
<name>A0AAV5FDP7_ELECO</name>
<keyword evidence="2" id="KW-1185">Reference proteome</keyword>
<evidence type="ECO:0000313" key="1">
    <source>
        <dbReference type="EMBL" id="GJN33086.1"/>
    </source>
</evidence>
<protein>
    <submittedName>
        <fullName evidence="1">Uncharacterized protein</fullName>
    </submittedName>
</protein>
<dbReference type="InterPro" id="IPR012871">
    <property type="entry name" value="DUF1668_ORYSA"/>
</dbReference>
<dbReference type="EMBL" id="BQKI01000084">
    <property type="protein sequence ID" value="GJN33086.1"/>
    <property type="molecule type" value="Genomic_DNA"/>
</dbReference>
<dbReference type="PANTHER" id="PTHR33085">
    <property type="entry name" value="OS12G0113100 PROTEIN-RELATED"/>
    <property type="match status" value="1"/>
</dbReference>
<sequence length="245" mass="27212">MESYPQPEEKCSGQPSDEFEAIVYRKVGVTSPSKCWQCQLFRPPPYVNDPTYWKARSGISSYAAIDGGSLICISVKGIGTYCLETASYTWSKVGDWTLPFYGKVEYVPELKLWFGLSADGHQLAAADLSDLDSQPQIVGAWKELNSPCEWKERRNAQLVNLGFGMFCIARFLGITEMDEESHELLEQNFIVFTGVEVGPCVHDGNANSSSSRTGSGNYGKVKLKMTPHISRCHMPINGTNIKTVF</sequence>
<gene>
    <name evidence="1" type="primary">gb21649</name>
    <name evidence="1" type="ORF">PR202_gb21649</name>
</gene>
<accession>A0AAV5FDP7</accession>
<proteinExistence type="predicted"/>
<dbReference type="Pfam" id="PF07893">
    <property type="entry name" value="DUF1668"/>
    <property type="match status" value="1"/>
</dbReference>
<dbReference type="PANTHER" id="PTHR33085:SF145">
    <property type="entry name" value="OS05G0302200 PROTEIN"/>
    <property type="match status" value="1"/>
</dbReference>
<dbReference type="AlphaFoldDB" id="A0AAV5FDP7"/>